<dbReference type="PANTHER" id="PTHR21666:SF288">
    <property type="entry name" value="CELL DIVISION PROTEIN YTFB"/>
    <property type="match status" value="1"/>
</dbReference>
<sequence length="391" mass="44220">MKRRSWISIVFLLACVSGTLAADVHDQLKGVRKEISEKKRLLRKTAKVEKQVTGELLVIDRSLKEKQSQLASLNNELHGVEGNLSRTTDEIERVKDETERKKQEIQKRLVSVYKAGEIGNLRVVFSSESFPQMVESLRYMSAVIGNDRRLFNEYSDKIAELSNLKHKLENEVRRKERIVAGIANKKREIEAEKDKKAAYLTKVKQDKNEYLASIRDLQANARRLQSMVEKLEAQSRKSYTQSREKKGLPPGLPPLPDSGFGSQRGRLSLPVFGEVIGRFGRHKHPEFNSYTVSNGISIAAPAGSDIRSVYEGKVLFADYFKGYGNMVIIDHGGGFFSLYAHASRITKRVGAQVSRNDVVASVGDVDSTRGPMLYFELRYQGRPVDPSPWFR</sequence>
<evidence type="ECO:0000313" key="13">
    <source>
        <dbReference type="EMBL" id="KIE42172.1"/>
    </source>
</evidence>
<name>A0A0C1QNH3_9BACT</name>
<comment type="caution">
    <text evidence="13">The sequence shown here is derived from an EMBL/GenBank/DDBJ whole genome shotgun (WGS) entry which is preliminary data.</text>
</comment>
<dbReference type="GO" id="GO:0006508">
    <property type="term" value="P:proteolysis"/>
    <property type="evidence" value="ECO:0007669"/>
    <property type="project" value="UniProtKB-KW"/>
</dbReference>
<keyword evidence="5" id="KW-0378">Hydrolase</keyword>
<evidence type="ECO:0000256" key="3">
    <source>
        <dbReference type="ARBA" id="ARBA00022723"/>
    </source>
</evidence>
<feature type="domain" description="Peptidoglycan hydrolase PcsB coiled-coil" evidence="12">
    <location>
        <begin position="91"/>
        <end position="161"/>
    </location>
</feature>
<dbReference type="InterPro" id="IPR057309">
    <property type="entry name" value="PcsB_CC"/>
</dbReference>
<dbReference type="RefSeq" id="WP_039644484.1">
    <property type="nucleotide sequence ID" value="NZ_JXBL01000001.1"/>
</dbReference>
<reference evidence="13 14" key="1">
    <citation type="submission" date="2015-01" db="EMBL/GenBank/DDBJ databases">
        <title>Genome sequence of the anaerobic bacterium Geobacter soli GSS01, a dissimilatory Fe(III) reducer from soil.</title>
        <authorList>
            <person name="Yang G."/>
            <person name="Zhou S."/>
        </authorList>
    </citation>
    <scope>NUCLEOTIDE SEQUENCE [LARGE SCALE GENOMIC DNA]</scope>
    <source>
        <strain evidence="13 14">GSS01</strain>
    </source>
</reference>
<accession>A0A0C1QNH3</accession>
<evidence type="ECO:0000313" key="14">
    <source>
        <dbReference type="Proteomes" id="UP000031433"/>
    </source>
</evidence>
<dbReference type="CDD" id="cd12797">
    <property type="entry name" value="M23_peptidase"/>
    <property type="match status" value="1"/>
</dbReference>
<feature type="region of interest" description="Disordered" evidence="9">
    <location>
        <begin position="232"/>
        <end position="261"/>
    </location>
</feature>
<comment type="cofactor">
    <cofactor evidence="1">
        <name>Zn(2+)</name>
        <dbReference type="ChEBI" id="CHEBI:29105"/>
    </cofactor>
</comment>
<dbReference type="Pfam" id="PF01551">
    <property type="entry name" value="Peptidase_M23"/>
    <property type="match status" value="1"/>
</dbReference>
<dbReference type="PROSITE" id="PS51257">
    <property type="entry name" value="PROKAR_LIPOPROTEIN"/>
    <property type="match status" value="1"/>
</dbReference>
<evidence type="ECO:0000256" key="5">
    <source>
        <dbReference type="ARBA" id="ARBA00022801"/>
    </source>
</evidence>
<proteinExistence type="predicted"/>
<keyword evidence="4 10" id="KW-0732">Signal</keyword>
<dbReference type="FunFam" id="2.70.70.10:FF:000003">
    <property type="entry name" value="Murein hydrolase activator EnvC"/>
    <property type="match status" value="1"/>
</dbReference>
<evidence type="ECO:0000256" key="4">
    <source>
        <dbReference type="ARBA" id="ARBA00022729"/>
    </source>
</evidence>
<dbReference type="Gene3D" id="6.10.250.3150">
    <property type="match status" value="1"/>
</dbReference>
<dbReference type="PANTHER" id="PTHR21666">
    <property type="entry name" value="PEPTIDASE-RELATED"/>
    <property type="match status" value="1"/>
</dbReference>
<organism evidence="13 14">
    <name type="scientific">Geobacter soli</name>
    <dbReference type="NCBI Taxonomy" id="1510391"/>
    <lineage>
        <taxon>Bacteria</taxon>
        <taxon>Pseudomonadati</taxon>
        <taxon>Thermodesulfobacteriota</taxon>
        <taxon>Desulfuromonadia</taxon>
        <taxon>Geobacterales</taxon>
        <taxon>Geobacteraceae</taxon>
        <taxon>Geobacter</taxon>
    </lineage>
</organism>
<gene>
    <name evidence="13" type="ORF">SE37_05830</name>
</gene>
<evidence type="ECO:0000259" key="11">
    <source>
        <dbReference type="Pfam" id="PF01551"/>
    </source>
</evidence>
<dbReference type="Gene3D" id="2.70.70.10">
    <property type="entry name" value="Glucose Permease (Domain IIA)"/>
    <property type="match status" value="1"/>
</dbReference>
<dbReference type="GO" id="GO:0046872">
    <property type="term" value="F:metal ion binding"/>
    <property type="evidence" value="ECO:0007669"/>
    <property type="project" value="UniProtKB-KW"/>
</dbReference>
<feature type="signal peptide" evidence="10">
    <location>
        <begin position="1"/>
        <end position="21"/>
    </location>
</feature>
<keyword evidence="2" id="KW-0645">Protease</keyword>
<protein>
    <submittedName>
        <fullName evidence="13">Peptidase M23</fullName>
    </submittedName>
</protein>
<evidence type="ECO:0000256" key="8">
    <source>
        <dbReference type="SAM" id="Coils"/>
    </source>
</evidence>
<keyword evidence="14" id="KW-1185">Reference proteome</keyword>
<dbReference type="AlphaFoldDB" id="A0A0C1QNH3"/>
<feature type="domain" description="M23ase beta-sheet core" evidence="11">
    <location>
        <begin position="293"/>
        <end position="386"/>
    </location>
</feature>
<evidence type="ECO:0000256" key="1">
    <source>
        <dbReference type="ARBA" id="ARBA00001947"/>
    </source>
</evidence>
<feature type="chain" id="PRO_5002155342" evidence="10">
    <location>
        <begin position="22"/>
        <end position="391"/>
    </location>
</feature>
<dbReference type="SUPFAM" id="SSF51261">
    <property type="entry name" value="Duplicated hybrid motif"/>
    <property type="match status" value="1"/>
</dbReference>
<evidence type="ECO:0000256" key="9">
    <source>
        <dbReference type="SAM" id="MobiDB-lite"/>
    </source>
</evidence>
<keyword evidence="8" id="KW-0175">Coiled coil</keyword>
<keyword evidence="3" id="KW-0479">Metal-binding</keyword>
<dbReference type="InterPro" id="IPR016047">
    <property type="entry name" value="M23ase_b-sheet_dom"/>
</dbReference>
<keyword evidence="6" id="KW-0862">Zinc</keyword>
<dbReference type="Pfam" id="PF24568">
    <property type="entry name" value="CC_PcsB"/>
    <property type="match status" value="1"/>
</dbReference>
<feature type="coiled-coil region" evidence="8">
    <location>
        <begin position="63"/>
        <end position="108"/>
    </location>
</feature>
<evidence type="ECO:0000256" key="6">
    <source>
        <dbReference type="ARBA" id="ARBA00022833"/>
    </source>
</evidence>
<evidence type="ECO:0000256" key="2">
    <source>
        <dbReference type="ARBA" id="ARBA00022670"/>
    </source>
</evidence>
<dbReference type="InterPro" id="IPR011055">
    <property type="entry name" value="Dup_hybrid_motif"/>
</dbReference>
<evidence type="ECO:0000256" key="7">
    <source>
        <dbReference type="ARBA" id="ARBA00023049"/>
    </source>
</evidence>
<dbReference type="GO" id="GO:0004222">
    <property type="term" value="F:metalloendopeptidase activity"/>
    <property type="evidence" value="ECO:0007669"/>
    <property type="project" value="TreeGrafter"/>
</dbReference>
<evidence type="ECO:0000256" key="10">
    <source>
        <dbReference type="SAM" id="SignalP"/>
    </source>
</evidence>
<dbReference type="Proteomes" id="UP000031433">
    <property type="component" value="Unassembled WGS sequence"/>
</dbReference>
<dbReference type="EMBL" id="JXBL01000001">
    <property type="protein sequence ID" value="KIE42172.1"/>
    <property type="molecule type" value="Genomic_DNA"/>
</dbReference>
<keyword evidence="7" id="KW-0482">Metalloprotease</keyword>
<evidence type="ECO:0000259" key="12">
    <source>
        <dbReference type="Pfam" id="PF24568"/>
    </source>
</evidence>
<dbReference type="InterPro" id="IPR050570">
    <property type="entry name" value="Cell_wall_metabolism_enzyme"/>
</dbReference>